<dbReference type="Pfam" id="PF00430">
    <property type="entry name" value="ATP-synt_B"/>
    <property type="match status" value="1"/>
</dbReference>
<dbReference type="CDD" id="cd06503">
    <property type="entry name" value="ATP-synt_Fo_b"/>
    <property type="match status" value="1"/>
</dbReference>
<reference evidence="17" key="1">
    <citation type="journal article" date="2014" name="Int. J. Syst. Evol. Microbiol.">
        <title>Complete genome sequence of Corynebacterium casei LMG S-19264T (=DSM 44701T), isolated from a smear-ripened cheese.</title>
        <authorList>
            <consortium name="US DOE Joint Genome Institute (JGI-PGF)"/>
            <person name="Walter F."/>
            <person name="Albersmeier A."/>
            <person name="Kalinowski J."/>
            <person name="Ruckert C."/>
        </authorList>
    </citation>
    <scope>NUCLEOTIDE SEQUENCE</scope>
    <source>
        <strain evidence="17">VKM Ac-1958</strain>
    </source>
</reference>
<dbReference type="GO" id="GO:0005886">
    <property type="term" value="C:plasma membrane"/>
    <property type="evidence" value="ECO:0007669"/>
    <property type="project" value="UniProtKB-SubCell"/>
</dbReference>
<evidence type="ECO:0000256" key="10">
    <source>
        <dbReference type="ARBA" id="ARBA00023136"/>
    </source>
</evidence>
<keyword evidence="9 14" id="KW-0406">Ion transport</keyword>
<evidence type="ECO:0000256" key="14">
    <source>
        <dbReference type="HAMAP-Rule" id="MF_01398"/>
    </source>
</evidence>
<evidence type="ECO:0000256" key="5">
    <source>
        <dbReference type="ARBA" id="ARBA00022547"/>
    </source>
</evidence>
<dbReference type="InterPro" id="IPR050059">
    <property type="entry name" value="ATP_synthase_B_chain"/>
</dbReference>
<dbReference type="EMBL" id="BSET01000002">
    <property type="protein sequence ID" value="GLK02812.1"/>
    <property type="molecule type" value="Genomic_DNA"/>
</dbReference>
<evidence type="ECO:0000256" key="12">
    <source>
        <dbReference type="ARBA" id="ARBA00025198"/>
    </source>
</evidence>
<dbReference type="NCBIfam" id="TIGR01144">
    <property type="entry name" value="ATP_synt_b"/>
    <property type="match status" value="1"/>
</dbReference>
<evidence type="ECO:0000256" key="3">
    <source>
        <dbReference type="ARBA" id="ARBA00022448"/>
    </source>
</evidence>
<keyword evidence="10 14" id="KW-0472">Membrane</keyword>
<keyword evidence="16" id="KW-0175">Coiled coil</keyword>
<dbReference type="RefSeq" id="WP_204937645.1">
    <property type="nucleotide sequence ID" value="NZ_BAAAUM010000002.1"/>
</dbReference>
<comment type="similarity">
    <text evidence="2 14 15">Belongs to the ATPase B chain family.</text>
</comment>
<dbReference type="GO" id="GO:0046961">
    <property type="term" value="F:proton-transporting ATPase activity, rotational mechanism"/>
    <property type="evidence" value="ECO:0007669"/>
    <property type="project" value="TreeGrafter"/>
</dbReference>
<proteinExistence type="inferred from homology"/>
<evidence type="ECO:0000313" key="17">
    <source>
        <dbReference type="EMBL" id="GLK02812.1"/>
    </source>
</evidence>
<keyword evidence="11 14" id="KW-0066">ATP synthesis</keyword>
<comment type="caution">
    <text evidence="17">The sequence shown here is derived from an EMBL/GenBank/DDBJ whole genome shotgun (WGS) entry which is preliminary data.</text>
</comment>
<evidence type="ECO:0000256" key="9">
    <source>
        <dbReference type="ARBA" id="ARBA00023065"/>
    </source>
</evidence>
<feature type="transmembrane region" description="Helical" evidence="14">
    <location>
        <begin position="23"/>
        <end position="42"/>
    </location>
</feature>
<evidence type="ECO:0000256" key="11">
    <source>
        <dbReference type="ARBA" id="ARBA00023310"/>
    </source>
</evidence>
<evidence type="ECO:0000256" key="7">
    <source>
        <dbReference type="ARBA" id="ARBA00022781"/>
    </source>
</evidence>
<protein>
    <recommendedName>
        <fullName evidence="14">ATP synthase subunit b</fullName>
    </recommendedName>
    <alternativeName>
        <fullName evidence="14">ATP synthase F(0) sector subunit b</fullName>
    </alternativeName>
    <alternativeName>
        <fullName evidence="14">ATPase subunit I</fullName>
    </alternativeName>
    <alternativeName>
        <fullName evidence="14">F-type ATPase subunit b</fullName>
        <shortName evidence="14">F-ATPase subunit b</shortName>
    </alternativeName>
</protein>
<dbReference type="PANTHER" id="PTHR33445">
    <property type="entry name" value="ATP SYNTHASE SUBUNIT B', CHLOROPLASTIC"/>
    <property type="match status" value="1"/>
</dbReference>
<dbReference type="PANTHER" id="PTHR33445:SF1">
    <property type="entry name" value="ATP SYNTHASE SUBUNIT B"/>
    <property type="match status" value="1"/>
</dbReference>
<evidence type="ECO:0000256" key="4">
    <source>
        <dbReference type="ARBA" id="ARBA00022475"/>
    </source>
</evidence>
<dbReference type="InterPro" id="IPR002146">
    <property type="entry name" value="ATP_synth_b/b'su_bac/chlpt"/>
</dbReference>
<dbReference type="InterPro" id="IPR028987">
    <property type="entry name" value="ATP_synth_B-like_membr_sf"/>
</dbReference>
<keyword evidence="3 14" id="KW-0813">Transport</keyword>
<keyword evidence="6 14" id="KW-0812">Transmembrane</keyword>
<comment type="subcellular location">
    <subcellularLocation>
        <location evidence="1 14">Cell membrane</location>
        <topology evidence="1 14">Single-pass membrane protein</topology>
    </subcellularLocation>
</comment>
<dbReference type="AlphaFoldDB" id="A0A9W6M9P3"/>
<dbReference type="GO" id="GO:0046933">
    <property type="term" value="F:proton-transporting ATP synthase activity, rotational mechanism"/>
    <property type="evidence" value="ECO:0007669"/>
    <property type="project" value="UniProtKB-UniRule"/>
</dbReference>
<dbReference type="Gene3D" id="1.20.5.620">
    <property type="entry name" value="F1F0 ATP synthase subunit B, membrane domain"/>
    <property type="match status" value="1"/>
</dbReference>
<comment type="function">
    <text evidence="12 14">F(1)F(0) ATP synthase produces ATP from ADP in the presence of a proton or sodium gradient. F-type ATPases consist of two structural domains, F(1) containing the extramembraneous catalytic core and F(0) containing the membrane proton channel, linked together by a central stalk and a peripheral stalk. During catalysis, ATP synthesis in the catalytic domain of F(1) is coupled via a rotary mechanism of the central stalk subunits to proton translocation.</text>
</comment>
<feature type="coiled-coil region" evidence="16">
    <location>
        <begin position="56"/>
        <end position="94"/>
    </location>
</feature>
<gene>
    <name evidence="14 17" type="primary">atpF</name>
    <name evidence="17" type="ORF">GCM10017596_25270</name>
</gene>
<dbReference type="GO" id="GO:0045259">
    <property type="term" value="C:proton-transporting ATP synthase complex"/>
    <property type="evidence" value="ECO:0007669"/>
    <property type="project" value="UniProtKB-KW"/>
</dbReference>
<comment type="function">
    <text evidence="14">Component of the F(0) channel, it forms part of the peripheral stalk, linking F(1) to F(0).</text>
</comment>
<evidence type="ECO:0000313" key="18">
    <source>
        <dbReference type="Proteomes" id="UP001142325"/>
    </source>
</evidence>
<dbReference type="SUPFAM" id="SSF81573">
    <property type="entry name" value="F1F0 ATP synthase subunit B, membrane domain"/>
    <property type="match status" value="1"/>
</dbReference>
<dbReference type="Proteomes" id="UP001142325">
    <property type="component" value="Unassembled WGS sequence"/>
</dbReference>
<evidence type="ECO:0000256" key="13">
    <source>
        <dbReference type="ARBA" id="ARBA00025830"/>
    </source>
</evidence>
<keyword evidence="5 14" id="KW-0138">CF(0)</keyword>
<evidence type="ECO:0000256" key="1">
    <source>
        <dbReference type="ARBA" id="ARBA00004162"/>
    </source>
</evidence>
<organism evidence="17 18">
    <name type="scientific">Microbacterium keratanolyticum</name>
    <dbReference type="NCBI Taxonomy" id="67574"/>
    <lineage>
        <taxon>Bacteria</taxon>
        <taxon>Bacillati</taxon>
        <taxon>Actinomycetota</taxon>
        <taxon>Actinomycetes</taxon>
        <taxon>Micrococcales</taxon>
        <taxon>Microbacteriaceae</taxon>
        <taxon>Microbacterium</taxon>
    </lineage>
</organism>
<name>A0A9W6M9P3_9MICO</name>
<evidence type="ECO:0000256" key="8">
    <source>
        <dbReference type="ARBA" id="ARBA00022989"/>
    </source>
</evidence>
<evidence type="ECO:0000256" key="2">
    <source>
        <dbReference type="ARBA" id="ARBA00005513"/>
    </source>
</evidence>
<keyword evidence="7 14" id="KW-0375">Hydrogen ion transport</keyword>
<accession>A0A9W6M9P3</accession>
<dbReference type="NCBIfam" id="NF004412">
    <property type="entry name" value="PRK05759.1-3"/>
    <property type="match status" value="1"/>
</dbReference>
<dbReference type="InterPro" id="IPR005864">
    <property type="entry name" value="ATP_synth_F0_bsu_bac"/>
</dbReference>
<comment type="subunit">
    <text evidence="13 14">F-type ATPases have 2 components, F(1) - the catalytic core - and F(0) - the membrane proton channel. F(1) has five subunits: alpha(3), beta(3), gamma(1), delta(1), epsilon(1). F(0) has three main subunits: a(1), b(2) and c(10-14). The alpha and beta chains form an alternating ring which encloses part of the gamma chain. F(1) is attached to F(0) by a central stalk formed by the gamma and epsilon chains, while a peripheral stalk is formed by the delta and b chains.</text>
</comment>
<keyword evidence="4 14" id="KW-1003">Cell membrane</keyword>
<evidence type="ECO:0000256" key="16">
    <source>
        <dbReference type="SAM" id="Coils"/>
    </source>
</evidence>
<keyword evidence="8 14" id="KW-1133">Transmembrane helix</keyword>
<evidence type="ECO:0000256" key="6">
    <source>
        <dbReference type="ARBA" id="ARBA00022692"/>
    </source>
</evidence>
<dbReference type="HAMAP" id="MF_01398">
    <property type="entry name" value="ATP_synth_b_bprime"/>
    <property type="match status" value="1"/>
</dbReference>
<reference evidence="17" key="2">
    <citation type="submission" date="2023-01" db="EMBL/GenBank/DDBJ databases">
        <authorList>
            <person name="Sun Q."/>
            <person name="Evtushenko L."/>
        </authorList>
    </citation>
    <scope>NUCLEOTIDE SEQUENCE</scope>
    <source>
        <strain evidence="17">VKM Ac-1958</strain>
    </source>
</reference>
<keyword evidence="18" id="KW-1185">Reference proteome</keyword>
<evidence type="ECO:0000256" key="15">
    <source>
        <dbReference type="RuleBase" id="RU003848"/>
    </source>
</evidence>
<sequence>MLSTLVIAAEEAPNPLFPAYYDIIWSAVCFVIILVAFWKVIIPRLTTMLDERSAAIEGNIAKADEAQKQAEAALEEYTRQLAEARVEAGEIREAAREDGKKIVAEAKTAATVEAARVTAAASSQIEAERQAAFVSLRSEVGTLALDLAGGVVGETLSDDARASAVVDRFLADLEASEKAAQ</sequence>